<dbReference type="Gene3D" id="3.30.40.10">
    <property type="entry name" value="Zinc/RING finger domain, C3HC4 (zinc finger)"/>
    <property type="match status" value="1"/>
</dbReference>
<comment type="similarity">
    <text evidence="3">Belongs to the RBR family.</text>
</comment>
<dbReference type="EMBL" id="BEZZ01000331">
    <property type="protein sequence ID" value="GCC30894.1"/>
    <property type="molecule type" value="Genomic_DNA"/>
</dbReference>
<gene>
    <name evidence="16" type="ORF">chiPu_0009348</name>
</gene>
<keyword evidence="9 12" id="KW-0863">Zinc-finger</keyword>
<dbReference type="InterPro" id="IPR051628">
    <property type="entry name" value="LUBAC_E3_Ligases"/>
</dbReference>
<dbReference type="SUPFAM" id="SSF54236">
    <property type="entry name" value="Ubiquitin-like"/>
    <property type="match status" value="1"/>
</dbReference>
<dbReference type="InterPro" id="IPR013083">
    <property type="entry name" value="Znf_RING/FYVE/PHD"/>
</dbReference>
<dbReference type="Pfam" id="PF13639">
    <property type="entry name" value="zf-RING_2"/>
    <property type="match status" value="1"/>
</dbReference>
<evidence type="ECO:0000256" key="3">
    <source>
        <dbReference type="ARBA" id="ARBA00008278"/>
    </source>
</evidence>
<dbReference type="Proteomes" id="UP000287033">
    <property type="component" value="Unassembled WGS sequence"/>
</dbReference>
<accession>A0A401SKH2</accession>
<dbReference type="Gene3D" id="1.20.120.1750">
    <property type="match status" value="1"/>
</dbReference>
<evidence type="ECO:0000256" key="1">
    <source>
        <dbReference type="ARBA" id="ARBA00001798"/>
    </source>
</evidence>
<dbReference type="SUPFAM" id="SSF57850">
    <property type="entry name" value="RING/U-box"/>
    <property type="match status" value="3"/>
</dbReference>
<evidence type="ECO:0000256" key="2">
    <source>
        <dbReference type="ARBA" id="ARBA00004906"/>
    </source>
</evidence>
<name>A0A401SKH2_CHIPU</name>
<dbReference type="GO" id="GO:0061630">
    <property type="term" value="F:ubiquitin protein ligase activity"/>
    <property type="evidence" value="ECO:0007669"/>
    <property type="project" value="UniProtKB-EC"/>
</dbReference>
<comment type="catalytic activity">
    <reaction evidence="1">
        <text>[E2 ubiquitin-conjugating enzyme]-S-ubiquitinyl-L-cysteine + [acceptor protein]-L-lysine = [E2 ubiquitin-conjugating enzyme]-L-cysteine + [acceptor protein]-N(6)-ubiquitinyl-L-lysine.</text>
        <dbReference type="EC" id="2.3.2.31"/>
    </reaction>
</comment>
<dbReference type="InterPro" id="IPR001876">
    <property type="entry name" value="Znf_RanBP2"/>
</dbReference>
<dbReference type="PANTHER" id="PTHR22770">
    <property type="entry name" value="UBIQUITIN CONJUGATING ENZYME 7 INTERACTING PROTEIN-RELATED"/>
    <property type="match status" value="1"/>
</dbReference>
<evidence type="ECO:0000256" key="11">
    <source>
        <dbReference type="ARBA" id="ARBA00022833"/>
    </source>
</evidence>
<dbReference type="Pfam" id="PF25393">
    <property type="entry name" value="LTM"/>
    <property type="match status" value="1"/>
</dbReference>
<dbReference type="Gene3D" id="2.30.30.380">
    <property type="entry name" value="Zn-finger domain of Sec23/24"/>
    <property type="match status" value="1"/>
</dbReference>
<evidence type="ECO:0000256" key="5">
    <source>
        <dbReference type="ARBA" id="ARBA00017887"/>
    </source>
</evidence>
<dbReference type="GO" id="GO:0097039">
    <property type="term" value="P:protein linear polyubiquitination"/>
    <property type="evidence" value="ECO:0007669"/>
    <property type="project" value="TreeGrafter"/>
</dbReference>
<evidence type="ECO:0000313" key="17">
    <source>
        <dbReference type="Proteomes" id="UP000287033"/>
    </source>
</evidence>
<dbReference type="FunFam" id="1.20.120.1750:FF:000026">
    <property type="entry name" value="RANBP2-type and C3HC4-type zinc finger containing 1"/>
    <property type="match status" value="1"/>
</dbReference>
<dbReference type="STRING" id="137246.A0A401SKH2"/>
<evidence type="ECO:0000256" key="6">
    <source>
        <dbReference type="ARBA" id="ARBA00022679"/>
    </source>
</evidence>
<dbReference type="InterPro" id="IPR001841">
    <property type="entry name" value="Znf_RING"/>
</dbReference>
<dbReference type="InterPro" id="IPR047558">
    <property type="entry name" value="BRcat_RBR_HOIL1"/>
</dbReference>
<sequence>MKPGNLWSTIPLSSSDAVQRAYVQIHVTSPSTGDQRCYSLLGMERGLSPAWHEPYDERAAWVYHSLIPNIRRIVNPSVPSKNKQCETCPHYYRGGKMAASSRMTSKNLNMDLLEKVEAVAQKLSRAIELGDKETAIQCAELLAEKRIPVTVQIKEAVFPQHEIKLKVGVEDSQSHGTSITMKVFPYMTIATLKTKVYNDYSFHPKLQQWIIGHRLAKDHETLHFHGIRKDGDTAFMYLLSGKQANLRQRQCELDRILLLQAAETASGMFNSKLNSEDAFLKLEGRGAQVQSNEANTLPEESAKIGWVCSGCTYINKPTRPGCEMCSTARPDNYQVPDMYQPDEEELQRMKNEEESFKQYEQSKLLKRQENYKLLLETDEQNLISTGEDFECPICLNILENGEGVTLRECLHAFCKDCLKQTILSSTEADVTCPYMDQLYSCESKILEREIKYLLTESEYRTYLDRSLAIAENQSENSYHCQTPDCKGWCIYEDDVNEFNCPLCKKKNCLLCKAIHEGMNCKQYQDDLKIQAENNKAAKQTADMLTALLQKGDAMNCPKCKIVVQKKSGCDWIRCTMCKTEICWVTKGPRWGPAGTGDITGGCRCRVNGKPCHPNCQNCH</sequence>
<dbReference type="CDD" id="cd16633">
    <property type="entry name" value="mRING-HC-C3HC3D_RBR_HOIL1"/>
    <property type="match status" value="1"/>
</dbReference>
<evidence type="ECO:0000256" key="12">
    <source>
        <dbReference type="PROSITE-ProRule" id="PRU00322"/>
    </source>
</evidence>
<dbReference type="GO" id="GO:0043123">
    <property type="term" value="P:positive regulation of canonical NF-kappaB signal transduction"/>
    <property type="evidence" value="ECO:0007669"/>
    <property type="project" value="TreeGrafter"/>
</dbReference>
<dbReference type="OrthoDB" id="261960at2759"/>
<dbReference type="InterPro" id="IPR047557">
    <property type="entry name" value="Rcat_RBR_HOIL1"/>
</dbReference>
<dbReference type="Pfam" id="PF01485">
    <property type="entry name" value="IBR"/>
    <property type="match status" value="1"/>
</dbReference>
<dbReference type="InterPro" id="IPR029071">
    <property type="entry name" value="Ubiquitin-like_domsf"/>
</dbReference>
<dbReference type="InterPro" id="IPR002867">
    <property type="entry name" value="IBR_dom"/>
</dbReference>
<comment type="pathway">
    <text evidence="2">Protein modification; protein ubiquitination.</text>
</comment>
<feature type="domain" description="RING-type" evidence="15">
    <location>
        <begin position="387"/>
        <end position="615"/>
    </location>
</feature>
<dbReference type="CDD" id="cd20358">
    <property type="entry name" value="Rcat_RBR_HOIL1"/>
    <property type="match status" value="1"/>
</dbReference>
<evidence type="ECO:0000256" key="4">
    <source>
        <dbReference type="ARBA" id="ARBA00012251"/>
    </source>
</evidence>
<protein>
    <recommendedName>
        <fullName evidence="5">RanBP-type and C3HC4-type zinc finger-containing protein 1</fullName>
        <ecNumber evidence="4">2.3.2.31</ecNumber>
    </recommendedName>
</protein>
<keyword evidence="17" id="KW-1185">Reference proteome</keyword>
<dbReference type="InterPro" id="IPR057468">
    <property type="entry name" value="HOIL-1/Sharpin_LTM"/>
</dbReference>
<evidence type="ECO:0000256" key="7">
    <source>
        <dbReference type="ARBA" id="ARBA00022723"/>
    </source>
</evidence>
<dbReference type="CDD" id="cd01799">
    <property type="entry name" value="Ubl_HOIL1"/>
    <property type="match status" value="1"/>
</dbReference>
<evidence type="ECO:0000256" key="8">
    <source>
        <dbReference type="ARBA" id="ARBA00022737"/>
    </source>
</evidence>
<dbReference type="Pfam" id="PF00641">
    <property type="entry name" value="Zn_ribbon_RanBP"/>
    <property type="match status" value="1"/>
</dbReference>
<dbReference type="InterPro" id="IPR047559">
    <property type="entry name" value="HOIL1_RBR_mRING-HC-C3HC3D"/>
</dbReference>
<dbReference type="Gene3D" id="3.10.20.90">
    <property type="entry name" value="Phosphatidylinositol 3-kinase Catalytic Subunit, Chain A, domain 1"/>
    <property type="match status" value="1"/>
</dbReference>
<dbReference type="SMART" id="SM00547">
    <property type="entry name" value="ZnF_RBZ"/>
    <property type="match status" value="1"/>
</dbReference>
<dbReference type="EC" id="2.3.2.31" evidence="4"/>
<evidence type="ECO:0000256" key="9">
    <source>
        <dbReference type="ARBA" id="ARBA00022771"/>
    </source>
</evidence>
<keyword evidence="8" id="KW-0677">Repeat</keyword>
<dbReference type="PROSITE" id="PS01358">
    <property type="entry name" value="ZF_RANBP2_1"/>
    <property type="match status" value="1"/>
</dbReference>
<dbReference type="PROSITE" id="PS50199">
    <property type="entry name" value="ZF_RANBP2_2"/>
    <property type="match status" value="1"/>
</dbReference>
<dbReference type="InterPro" id="IPR017907">
    <property type="entry name" value="Znf_RING_CS"/>
</dbReference>
<dbReference type="PANTHER" id="PTHR22770:SF35">
    <property type="entry name" value="RANBP-TYPE AND C3HC4-TYPE ZINC FINGER-CONTAINING PROTEIN 1"/>
    <property type="match status" value="1"/>
</dbReference>
<dbReference type="FunFam" id="2.30.30.380:FF:000007">
    <property type="entry name" value="RanBP-type and C3HC4-type zinc finger-containing protein 1"/>
    <property type="match status" value="1"/>
</dbReference>
<keyword evidence="6" id="KW-0808">Transferase</keyword>
<dbReference type="FunFam" id="3.30.40.10:FF:000137">
    <property type="entry name" value="RanBP-type and C3HC4-type zinc finger-containing protein 1"/>
    <property type="match status" value="1"/>
</dbReference>
<evidence type="ECO:0000259" key="14">
    <source>
        <dbReference type="PROSITE" id="PS50199"/>
    </source>
</evidence>
<feature type="domain" description="RING-type" evidence="13">
    <location>
        <begin position="391"/>
        <end position="433"/>
    </location>
</feature>
<proteinExistence type="inferred from homology"/>
<dbReference type="OMA" id="CRCRMNG"/>
<dbReference type="SMART" id="SM00184">
    <property type="entry name" value="RING"/>
    <property type="match status" value="1"/>
</dbReference>
<dbReference type="GO" id="GO:0043161">
    <property type="term" value="P:proteasome-mediated ubiquitin-dependent protein catabolic process"/>
    <property type="evidence" value="ECO:0007669"/>
    <property type="project" value="TreeGrafter"/>
</dbReference>
<dbReference type="InterPro" id="IPR036443">
    <property type="entry name" value="Znf_RanBP2_sf"/>
</dbReference>
<keyword evidence="7" id="KW-0479">Metal-binding</keyword>
<evidence type="ECO:0000259" key="13">
    <source>
        <dbReference type="PROSITE" id="PS50089"/>
    </source>
</evidence>
<evidence type="ECO:0000259" key="15">
    <source>
        <dbReference type="PROSITE" id="PS51873"/>
    </source>
</evidence>
<evidence type="ECO:0000256" key="10">
    <source>
        <dbReference type="ARBA" id="ARBA00022786"/>
    </source>
</evidence>
<dbReference type="GO" id="GO:0008270">
    <property type="term" value="F:zinc ion binding"/>
    <property type="evidence" value="ECO:0007669"/>
    <property type="project" value="UniProtKB-KW"/>
</dbReference>
<feature type="domain" description="RanBP2-type" evidence="14">
    <location>
        <begin position="299"/>
        <end position="331"/>
    </location>
</feature>
<keyword evidence="10" id="KW-0833">Ubl conjugation pathway</keyword>
<organism evidence="16 17">
    <name type="scientific">Chiloscyllium punctatum</name>
    <name type="common">Brownbanded bambooshark</name>
    <name type="synonym">Hemiscyllium punctatum</name>
    <dbReference type="NCBI Taxonomy" id="137246"/>
    <lineage>
        <taxon>Eukaryota</taxon>
        <taxon>Metazoa</taxon>
        <taxon>Chordata</taxon>
        <taxon>Craniata</taxon>
        <taxon>Vertebrata</taxon>
        <taxon>Chondrichthyes</taxon>
        <taxon>Elasmobranchii</taxon>
        <taxon>Galeomorphii</taxon>
        <taxon>Galeoidea</taxon>
        <taxon>Orectolobiformes</taxon>
        <taxon>Hemiscylliidae</taxon>
        <taxon>Chiloscyllium</taxon>
    </lineage>
</organism>
<dbReference type="GO" id="GO:0071797">
    <property type="term" value="C:LUBAC complex"/>
    <property type="evidence" value="ECO:0007669"/>
    <property type="project" value="TreeGrafter"/>
</dbReference>
<dbReference type="SUPFAM" id="SSF90209">
    <property type="entry name" value="Ran binding protein zinc finger-like"/>
    <property type="match status" value="1"/>
</dbReference>
<dbReference type="GO" id="GO:0043130">
    <property type="term" value="F:ubiquitin binding"/>
    <property type="evidence" value="ECO:0007669"/>
    <property type="project" value="TreeGrafter"/>
</dbReference>
<dbReference type="UniPathway" id="UPA00143"/>
<dbReference type="CDD" id="cd20345">
    <property type="entry name" value="BRcat_RBR_HOIL1"/>
    <property type="match status" value="1"/>
</dbReference>
<reference evidence="16 17" key="1">
    <citation type="journal article" date="2018" name="Nat. Ecol. Evol.">
        <title>Shark genomes provide insights into elasmobranch evolution and the origin of vertebrates.</title>
        <authorList>
            <person name="Hara Y"/>
            <person name="Yamaguchi K"/>
            <person name="Onimaru K"/>
            <person name="Kadota M"/>
            <person name="Koyanagi M"/>
            <person name="Keeley SD"/>
            <person name="Tatsumi K"/>
            <person name="Tanaka K"/>
            <person name="Motone F"/>
            <person name="Kageyama Y"/>
            <person name="Nozu R"/>
            <person name="Adachi N"/>
            <person name="Nishimura O"/>
            <person name="Nakagawa R"/>
            <person name="Tanegashima C"/>
            <person name="Kiyatake I"/>
            <person name="Matsumoto R"/>
            <person name="Murakumo K"/>
            <person name="Nishida K"/>
            <person name="Terakita A"/>
            <person name="Kuratani S"/>
            <person name="Sato K"/>
            <person name="Hyodo S Kuraku.S."/>
        </authorList>
    </citation>
    <scope>NUCLEOTIDE SEQUENCE [LARGE SCALE GENOMIC DNA]</scope>
</reference>
<dbReference type="PROSITE" id="PS00518">
    <property type="entry name" value="ZF_RING_1"/>
    <property type="match status" value="1"/>
</dbReference>
<dbReference type="InterPro" id="IPR044066">
    <property type="entry name" value="TRIAD_supradom"/>
</dbReference>
<dbReference type="PROSITE" id="PS51873">
    <property type="entry name" value="TRIAD"/>
    <property type="match status" value="1"/>
</dbReference>
<dbReference type="FunFam" id="3.10.20.90:FF:000130">
    <property type="entry name" value="SHANK-associated RH domain interactor"/>
    <property type="match status" value="1"/>
</dbReference>
<comment type="caution">
    <text evidence="16">The sequence shown here is derived from an EMBL/GenBank/DDBJ whole genome shotgun (WGS) entry which is preliminary data.</text>
</comment>
<evidence type="ECO:0000313" key="16">
    <source>
        <dbReference type="EMBL" id="GCC30894.1"/>
    </source>
</evidence>
<dbReference type="AlphaFoldDB" id="A0A401SKH2"/>
<dbReference type="PROSITE" id="PS50089">
    <property type="entry name" value="ZF_RING_2"/>
    <property type="match status" value="1"/>
</dbReference>
<keyword evidence="11" id="KW-0862">Zinc</keyword>